<dbReference type="OrthoDB" id="3620182at2"/>
<evidence type="ECO:0000313" key="2">
    <source>
        <dbReference type="EMBL" id="SEE13493.1"/>
    </source>
</evidence>
<evidence type="ECO:0000313" key="3">
    <source>
        <dbReference type="Proteomes" id="UP000198992"/>
    </source>
</evidence>
<dbReference type="SUPFAM" id="SSF51182">
    <property type="entry name" value="RmlC-like cupins"/>
    <property type="match status" value="1"/>
</dbReference>
<feature type="domain" description="Cupin type-2" evidence="1">
    <location>
        <begin position="44"/>
        <end position="116"/>
    </location>
</feature>
<dbReference type="RefSeq" id="WP_092124313.1">
    <property type="nucleotide sequence ID" value="NZ_FNTH01000001.1"/>
</dbReference>
<reference evidence="2 3" key="1">
    <citation type="submission" date="2016-10" db="EMBL/GenBank/DDBJ databases">
        <authorList>
            <person name="de Groot N.N."/>
        </authorList>
    </citation>
    <scope>NUCLEOTIDE SEQUENCE [LARGE SCALE GENOMIC DNA]</scope>
    <source>
        <strain evidence="2 3">MT12</strain>
    </source>
</reference>
<accession>A0A1H5GCQ6</accession>
<sequence>MTQSAINVVSRDRFDSATAQTPGSHRIAAIAPSLGIASAIWGGLFEVEPGVRTGIHHHGEQDTIAFVLFGRCRIRWGDKGEFSANAVAGDFIHVPAFLPHMEINPSRQLPFRWVVVRSTAMPIVVNLPDGYWP</sequence>
<dbReference type="Pfam" id="PF07883">
    <property type="entry name" value="Cupin_2"/>
    <property type="match status" value="1"/>
</dbReference>
<dbReference type="AlphaFoldDB" id="A0A1H5GCQ6"/>
<name>A0A1H5GCQ6_9BRAD</name>
<protein>
    <submittedName>
        <fullName evidence="2">Uncharacterized protein, RmlC-like cupin domain</fullName>
    </submittedName>
</protein>
<dbReference type="InterPro" id="IPR014710">
    <property type="entry name" value="RmlC-like_jellyroll"/>
</dbReference>
<dbReference type="CDD" id="cd02210">
    <property type="entry name" value="cupin_BLR2406-like"/>
    <property type="match status" value="1"/>
</dbReference>
<dbReference type="InterPro" id="IPR011051">
    <property type="entry name" value="RmlC_Cupin_sf"/>
</dbReference>
<dbReference type="InterPro" id="IPR013096">
    <property type="entry name" value="Cupin_2"/>
</dbReference>
<dbReference type="Proteomes" id="UP000198992">
    <property type="component" value="Unassembled WGS sequence"/>
</dbReference>
<organism evidence="2 3">
    <name type="scientific">Bradyrhizobium erythrophlei</name>
    <dbReference type="NCBI Taxonomy" id="1437360"/>
    <lineage>
        <taxon>Bacteria</taxon>
        <taxon>Pseudomonadati</taxon>
        <taxon>Pseudomonadota</taxon>
        <taxon>Alphaproteobacteria</taxon>
        <taxon>Hyphomicrobiales</taxon>
        <taxon>Nitrobacteraceae</taxon>
        <taxon>Bradyrhizobium</taxon>
    </lineage>
</organism>
<gene>
    <name evidence="2" type="ORF">SAMN05444164_7037</name>
</gene>
<dbReference type="Gene3D" id="2.60.120.10">
    <property type="entry name" value="Jelly Rolls"/>
    <property type="match status" value="1"/>
</dbReference>
<dbReference type="EMBL" id="FNTH01000001">
    <property type="protein sequence ID" value="SEE13493.1"/>
    <property type="molecule type" value="Genomic_DNA"/>
</dbReference>
<evidence type="ECO:0000259" key="1">
    <source>
        <dbReference type="Pfam" id="PF07883"/>
    </source>
</evidence>
<proteinExistence type="predicted"/>